<name>A0A1H5Q1E4_9PSEU</name>
<evidence type="ECO:0000313" key="1">
    <source>
        <dbReference type="EMBL" id="SEF19910.1"/>
    </source>
</evidence>
<protein>
    <submittedName>
        <fullName evidence="1">Uncharacterized protein</fullName>
    </submittedName>
</protein>
<evidence type="ECO:0000313" key="2">
    <source>
        <dbReference type="Proteomes" id="UP000198878"/>
    </source>
</evidence>
<organism evidence="1 2">
    <name type="scientific">Amycolatopsis pretoriensis</name>
    <dbReference type="NCBI Taxonomy" id="218821"/>
    <lineage>
        <taxon>Bacteria</taxon>
        <taxon>Bacillati</taxon>
        <taxon>Actinomycetota</taxon>
        <taxon>Actinomycetes</taxon>
        <taxon>Pseudonocardiales</taxon>
        <taxon>Pseudonocardiaceae</taxon>
        <taxon>Amycolatopsis</taxon>
    </lineage>
</organism>
<proteinExistence type="predicted"/>
<dbReference type="EMBL" id="FNUJ01000001">
    <property type="protein sequence ID" value="SEF19910.1"/>
    <property type="molecule type" value="Genomic_DNA"/>
</dbReference>
<gene>
    <name evidence="1" type="ORF">SAMN05421837_101151</name>
</gene>
<dbReference type="Proteomes" id="UP000198878">
    <property type="component" value="Unassembled WGS sequence"/>
</dbReference>
<dbReference type="AlphaFoldDB" id="A0A1H5Q1E4"/>
<accession>A0A1H5Q1E4</accession>
<keyword evidence="2" id="KW-1185">Reference proteome</keyword>
<dbReference type="Gene3D" id="3.40.50.720">
    <property type="entry name" value="NAD(P)-binding Rossmann-like Domain"/>
    <property type="match status" value="1"/>
</dbReference>
<sequence length="56" mass="5784">MVGVPPEPIAAHPMRLLPAEKTISGGVPASPGETRLMLGFAARYGIGPQVETFPVA</sequence>
<reference evidence="2" key="1">
    <citation type="submission" date="2016-10" db="EMBL/GenBank/DDBJ databases">
        <authorList>
            <person name="Varghese N."/>
            <person name="Submissions S."/>
        </authorList>
    </citation>
    <scope>NUCLEOTIDE SEQUENCE [LARGE SCALE GENOMIC DNA]</scope>
    <source>
        <strain evidence="2">DSM 44654</strain>
    </source>
</reference>
<dbReference type="STRING" id="218821.SAMN05421837_101151"/>